<dbReference type="InterPro" id="IPR049804">
    <property type="entry name" value="Choice_anch_L"/>
</dbReference>
<dbReference type="OrthoDB" id="1652165at2"/>
<evidence type="ECO:0000313" key="4">
    <source>
        <dbReference type="EMBL" id="SNR71728.1"/>
    </source>
</evidence>
<evidence type="ECO:0000256" key="2">
    <source>
        <dbReference type="SAM" id="SignalP"/>
    </source>
</evidence>
<accession>A0A238YLP6</accession>
<feature type="non-terminal residue" evidence="4">
    <location>
        <position position="927"/>
    </location>
</feature>
<keyword evidence="1" id="KW-0677">Repeat</keyword>
<evidence type="ECO:0000259" key="3">
    <source>
        <dbReference type="Pfam" id="PF02494"/>
    </source>
</evidence>
<feature type="signal peptide" evidence="2">
    <location>
        <begin position="1"/>
        <end position="21"/>
    </location>
</feature>
<dbReference type="EMBL" id="FZNX01000004">
    <property type="protein sequence ID" value="SNR71728.1"/>
    <property type="molecule type" value="Genomic_DNA"/>
</dbReference>
<dbReference type="InterPro" id="IPR003410">
    <property type="entry name" value="HYR_dom"/>
</dbReference>
<evidence type="ECO:0000256" key="1">
    <source>
        <dbReference type="ARBA" id="ARBA00022737"/>
    </source>
</evidence>
<reference evidence="5" key="1">
    <citation type="submission" date="2017-06" db="EMBL/GenBank/DDBJ databases">
        <authorList>
            <person name="Varghese N."/>
            <person name="Submissions S."/>
        </authorList>
    </citation>
    <scope>NUCLEOTIDE SEQUENCE [LARGE SCALE GENOMIC DNA]</scope>
    <source>
        <strain evidence="5">DSM 27993</strain>
    </source>
</reference>
<keyword evidence="2" id="KW-0732">Signal</keyword>
<evidence type="ECO:0000313" key="5">
    <source>
        <dbReference type="Proteomes" id="UP000198412"/>
    </source>
</evidence>
<dbReference type="RefSeq" id="WP_141107314.1">
    <property type="nucleotide sequence ID" value="NZ_FZNX01000004.1"/>
</dbReference>
<gene>
    <name evidence="4" type="ORF">SAMN04488111_2676</name>
</gene>
<dbReference type="AlphaFoldDB" id="A0A238YLP6"/>
<dbReference type="NCBIfam" id="NF038133">
    <property type="entry name" value="choice_anch_L"/>
    <property type="match status" value="1"/>
</dbReference>
<organism evidence="4 5">
    <name type="scientific">Lutibacter flavus</name>
    <dbReference type="NCBI Taxonomy" id="691689"/>
    <lineage>
        <taxon>Bacteria</taxon>
        <taxon>Pseudomonadati</taxon>
        <taxon>Bacteroidota</taxon>
        <taxon>Flavobacteriia</taxon>
        <taxon>Flavobacteriales</taxon>
        <taxon>Flavobacteriaceae</taxon>
        <taxon>Lutibacter</taxon>
    </lineage>
</organism>
<sequence length="927" mass="99566">MKKITLVAVLVLLFFSAEVLAQKTNVSSRVPEKVKNKNISSKNSSAAGVLSVAGSIAVAEDATYNSYNVEQLVNNLLISGCLSTSNIRYGYYEKISSSWVWKNHNWSSSPGARQLGYFNQSSSTFPIDEGLIFTTGRIDSAEGANDTGSKTDAMNSKASDPDLASITGRTMYDASVLEFEFVPKGTMVEFKFVFASEEYLEYVETKFNDAFGFFLSGPGINGTYTNNAVNLAELPNGDAVTVNNIHSAGTNVDNVTFGPKNETYYINSPSGSTTMQYDGMTTVLTASYTVVPNTTYKIKMAIADASDQKWDAGVFLKAKSFNTNTLIVNNPDAVCAPLTVNLENAAITAGSSAGLSFSYWEDEFATLQVSDPTQVGDGTFYIKAYDAVSGCSEVKPVIVTVNNVEIIEESNVDLICFGGNDGSFIVSAFGGTAPYSYSLDDIDYSNTSGMFSNLIAGTYTVYAKDAIGCKDLTPVTITLSEPSSGTCRISTTNCPPTDIEPVCYDGDGGTPVLWSSPQFSFNCCTTGSAGDSYSAVMDFNFPENKFICWNFEKVQRVGTNNLRLWQSQGSDNSYTTPFFYFNNDIDYDNDSNIGTEIVTELLALDSDDVIDWTIELIDNNNVVIFTDTYINISNALNGLPISILIPTSVSNGVYKIKHSFSEVSGNPSQSNIVVDRLYFNGTVTSDCTGGLNFFVTSTHNPGDEFPVGTTSIEYTATLVEPGNGNGDSIVISSDSCSFNVNVIELKASGSTQTNPTCSNTNGQIDLTVTGGSGYTYDWTTSDGSGLVDDAEDQTGLSGGTYSVTVTDENGCEVTKEFVLIQGEGPNPPTGDAVQTYCSTDNATIANLLVGGVAIKWYATADSRDELASNEALENGENYFATQTVDGCESERFEVTVTIEDSVKADDLEDVTECDSYTLQPLTNGSYF</sequence>
<dbReference type="Pfam" id="PF02494">
    <property type="entry name" value="HYR"/>
    <property type="match status" value="1"/>
</dbReference>
<dbReference type="InterPro" id="IPR025667">
    <property type="entry name" value="SprB_repeat"/>
</dbReference>
<dbReference type="Pfam" id="PF13573">
    <property type="entry name" value="SprB"/>
    <property type="match status" value="2"/>
</dbReference>
<keyword evidence="5" id="KW-1185">Reference proteome</keyword>
<name>A0A238YLP6_9FLAO</name>
<feature type="chain" id="PRO_5012669709" evidence="2">
    <location>
        <begin position="22"/>
        <end position="927"/>
    </location>
</feature>
<dbReference type="Proteomes" id="UP000198412">
    <property type="component" value="Unassembled WGS sequence"/>
</dbReference>
<protein>
    <submittedName>
        <fullName evidence="4">HYR domain-containing protein</fullName>
    </submittedName>
</protein>
<feature type="domain" description="HYR" evidence="3">
    <location>
        <begin position="676"/>
        <end position="717"/>
    </location>
</feature>
<dbReference type="InterPro" id="IPR013783">
    <property type="entry name" value="Ig-like_fold"/>
</dbReference>
<proteinExistence type="predicted"/>
<dbReference type="Gene3D" id="2.60.40.10">
    <property type="entry name" value="Immunoglobulins"/>
    <property type="match status" value="1"/>
</dbReference>